<reference evidence="3" key="1">
    <citation type="submission" date="2010-08" db="EMBL/GenBank/DDBJ databases">
        <title>Complete sequence of Fibrobacter succinogenes subsp. succinogenes S85.</title>
        <authorList>
            <person name="Durkin A.S."/>
            <person name="Nelson K.E."/>
            <person name="Morrison M."/>
            <person name="Forsberg C.W."/>
            <person name="Wilson D.B."/>
            <person name="Russell J.B."/>
            <person name="Cann I.K.O."/>
            <person name="Mackie R.I."/>
            <person name="White B.A."/>
        </authorList>
    </citation>
    <scope>NUCLEOTIDE SEQUENCE [LARGE SCALE GENOMIC DNA]</scope>
    <source>
        <strain evidence="3">ATCC 19169 / S85</strain>
    </source>
</reference>
<dbReference type="STRING" id="59374.FSU_2853"/>
<accession>D9S6X5</accession>
<evidence type="ECO:0000313" key="2">
    <source>
        <dbReference type="EMBL" id="ADL25308.1"/>
    </source>
</evidence>
<dbReference type="InterPro" id="IPR011871">
    <property type="entry name" value="Fib_succ_major"/>
</dbReference>
<feature type="domain" description="Fibrobacter succinogenes major paralogous" evidence="1">
    <location>
        <begin position="299"/>
        <end position="497"/>
    </location>
</feature>
<sequence length="504" mass="57668">MSSQYAQLQVNGNYYNENLFKNSISPVTLRGIVDLKDRESVNINVLMHLAYKRVVYLFTKSGEYKNVPAAKAAAEQEIMKAFGFGGANHPFEDLTIFGKTSDDAKLLAASILLQGDLEETDLLSRLTSIANNIEEDGTWDNSEKMRVSMADWIMSYSYGMVGIRQMLEEINPQVPAFEKYVSLFVGEAYGFGACTDENDGDYVQLKNGNSKNLGEYYVCEDNVWRMMFSTEKLYERACTAKRAGEFMTTPRNEIYICDGGNGYWRPATTYDHPKEYYMNSEVNYGKLKDTRDGKEYKTVVIGTQTWMAENLNYYDKDNYNLVGNAKCYQEEDKNCDVGGRLYSWTAAMNISTKYRLSWYDKDIQYPHQGICPDGWHIPDSTEWRTLADYVKKVDGSSGLLMSSKGWKASNYKPSTDPYGFSVIPVGAYYGRYADAHADFSQTEFDDDGLFANFWSAEEGKEFNLAVYVFFDYRRDYMSMTASVYNEKERGFSVRCIKTEDESEE</sequence>
<dbReference type="NCBIfam" id="TIGR02145">
    <property type="entry name" value="Fib_succ_major"/>
    <property type="match status" value="1"/>
</dbReference>
<proteinExistence type="predicted"/>
<evidence type="ECO:0000259" key="1">
    <source>
        <dbReference type="Pfam" id="PF09603"/>
    </source>
</evidence>
<dbReference type="eggNOG" id="COG2062">
    <property type="taxonomic scope" value="Bacteria"/>
</dbReference>
<protein>
    <submittedName>
        <fullName evidence="2">Conserved domain protein</fullName>
    </submittedName>
</protein>
<dbReference type="OrthoDB" id="9811180at2"/>
<dbReference type="KEGG" id="fsc:FSU_2853"/>
<organism evidence="2 3">
    <name type="scientific">Fibrobacter succinogenes (strain ATCC 19169 / S85)</name>
    <dbReference type="NCBI Taxonomy" id="59374"/>
    <lineage>
        <taxon>Bacteria</taxon>
        <taxon>Pseudomonadati</taxon>
        <taxon>Fibrobacterota</taxon>
        <taxon>Fibrobacteria</taxon>
        <taxon>Fibrobacterales</taxon>
        <taxon>Fibrobacteraceae</taxon>
        <taxon>Fibrobacter</taxon>
    </lineage>
</organism>
<gene>
    <name evidence="2" type="ordered locus">FSU_2853</name>
</gene>
<name>D9S6X5_FIBSS</name>
<dbReference type="Proteomes" id="UP000000517">
    <property type="component" value="Chromosome"/>
</dbReference>
<dbReference type="HOGENOM" id="CLU_022413_0_0_0"/>
<evidence type="ECO:0000313" key="3">
    <source>
        <dbReference type="Proteomes" id="UP000000517"/>
    </source>
</evidence>
<dbReference type="eggNOG" id="COG4704">
    <property type="taxonomic scope" value="Bacteria"/>
</dbReference>
<dbReference type="EMBL" id="CP002158">
    <property type="protein sequence ID" value="ADL25308.1"/>
    <property type="molecule type" value="Genomic_DNA"/>
</dbReference>
<dbReference type="Pfam" id="PF09603">
    <property type="entry name" value="Fib_succ_major"/>
    <property type="match status" value="1"/>
</dbReference>
<dbReference type="AlphaFoldDB" id="D9S6X5"/>
<dbReference type="RefSeq" id="WP_014546941.1">
    <property type="nucleotide sequence ID" value="NC_017448.1"/>
</dbReference>